<keyword evidence="3" id="KW-1185">Reference proteome</keyword>
<sequence>MNDDVHVTRFQQALDSYGYELSEQHLRFIIELLPPTSTTQAGLKVQARSLAEQAEFLTKRPLKHTKALEIVAQLHGHRNWHGAQQALQPYIPAYDPEKGWPVNPPPGHPRFVDENAFWAPPYERDQIPAEMFRAFEEYFNHRTAPTGWARAALEGRVDEAMTLAGSRGLHVRQLVGLAEFYSWRGAFGTPEKVAAYLAQPYGRFVPVGGLNVGAVVAALYNVAEPITYGFKGFDITPMTTAEGSSHYDGDQADGPRRKPVYLDYVRHTRMKLMFNPTAWLDVEHFEEGRLRGIAAYAIDVLRESGPTDRRLVAVRHLLLLEEGKRSDIHLSTPYDDPGLTDSGRELLTLLHHTAPGALNN</sequence>
<protein>
    <submittedName>
        <fullName evidence="2">Glyoxalase superfamily protein</fullName>
    </submittedName>
</protein>
<comment type="caution">
    <text evidence="2">The sequence shown here is derived from an EMBL/GenBank/DDBJ whole genome shotgun (WGS) entry which is preliminary data.</text>
</comment>
<reference evidence="3" key="1">
    <citation type="journal article" date="2019" name="Int. J. Syst. Evol. Microbiol.">
        <title>The Global Catalogue of Microorganisms (GCM) 10K type strain sequencing project: providing services to taxonomists for standard genome sequencing and annotation.</title>
        <authorList>
            <consortium name="The Broad Institute Genomics Platform"/>
            <consortium name="The Broad Institute Genome Sequencing Center for Infectious Disease"/>
            <person name="Wu L."/>
            <person name="Ma J."/>
        </authorList>
    </citation>
    <scope>NUCLEOTIDE SEQUENCE [LARGE SCALE GENOMIC DNA]</scope>
    <source>
        <strain evidence="3">CGMCC 1.15053</strain>
    </source>
</reference>
<dbReference type="InterPro" id="IPR045517">
    <property type="entry name" value="Glyoxalase_8"/>
</dbReference>
<evidence type="ECO:0000313" key="2">
    <source>
        <dbReference type="EMBL" id="MFC5849403.1"/>
    </source>
</evidence>
<name>A0ABW1DPC6_9DEIO</name>
<feature type="domain" description="Glyoxalase-related protein" evidence="1">
    <location>
        <begin position="38"/>
        <end position="87"/>
    </location>
</feature>
<dbReference type="RefSeq" id="WP_380050510.1">
    <property type="nucleotide sequence ID" value="NZ_JBHSOH010000020.1"/>
</dbReference>
<organism evidence="2 3">
    <name type="scientific">Deinococcus petrolearius</name>
    <dbReference type="NCBI Taxonomy" id="1751295"/>
    <lineage>
        <taxon>Bacteria</taxon>
        <taxon>Thermotogati</taxon>
        <taxon>Deinococcota</taxon>
        <taxon>Deinococci</taxon>
        <taxon>Deinococcales</taxon>
        <taxon>Deinococcaceae</taxon>
        <taxon>Deinococcus</taxon>
    </lineage>
</organism>
<dbReference type="EMBL" id="JBHSOH010000020">
    <property type="protein sequence ID" value="MFC5849403.1"/>
    <property type="molecule type" value="Genomic_DNA"/>
</dbReference>
<gene>
    <name evidence="2" type="ORF">ACFPQ6_13910</name>
</gene>
<dbReference type="Proteomes" id="UP001595979">
    <property type="component" value="Unassembled WGS sequence"/>
</dbReference>
<accession>A0ABW1DPC6</accession>
<evidence type="ECO:0000259" key="1">
    <source>
        <dbReference type="Pfam" id="PF20066"/>
    </source>
</evidence>
<proteinExistence type="predicted"/>
<dbReference type="Pfam" id="PF20066">
    <property type="entry name" value="Glyoxalase_8"/>
    <property type="match status" value="1"/>
</dbReference>
<evidence type="ECO:0000313" key="3">
    <source>
        <dbReference type="Proteomes" id="UP001595979"/>
    </source>
</evidence>